<proteinExistence type="predicted"/>
<organism evidence="1 2">
    <name type="scientific">Artemisia annua</name>
    <name type="common">Sweet wormwood</name>
    <dbReference type="NCBI Taxonomy" id="35608"/>
    <lineage>
        <taxon>Eukaryota</taxon>
        <taxon>Viridiplantae</taxon>
        <taxon>Streptophyta</taxon>
        <taxon>Embryophyta</taxon>
        <taxon>Tracheophyta</taxon>
        <taxon>Spermatophyta</taxon>
        <taxon>Magnoliopsida</taxon>
        <taxon>eudicotyledons</taxon>
        <taxon>Gunneridae</taxon>
        <taxon>Pentapetalae</taxon>
        <taxon>asterids</taxon>
        <taxon>campanulids</taxon>
        <taxon>Asterales</taxon>
        <taxon>Asteraceae</taxon>
        <taxon>Asteroideae</taxon>
        <taxon>Anthemideae</taxon>
        <taxon>Artemisiinae</taxon>
        <taxon>Artemisia</taxon>
    </lineage>
</organism>
<dbReference type="EMBL" id="PKPP01009964">
    <property type="protein sequence ID" value="PWA47099.1"/>
    <property type="molecule type" value="Genomic_DNA"/>
</dbReference>
<accession>A0A2U1LDM4</accession>
<reference evidence="1 2" key="1">
    <citation type="journal article" date="2018" name="Mol. Plant">
        <title>The genome of Artemisia annua provides insight into the evolution of Asteraceae family and artemisinin biosynthesis.</title>
        <authorList>
            <person name="Shen Q."/>
            <person name="Zhang L."/>
            <person name="Liao Z."/>
            <person name="Wang S."/>
            <person name="Yan T."/>
            <person name="Shi P."/>
            <person name="Liu M."/>
            <person name="Fu X."/>
            <person name="Pan Q."/>
            <person name="Wang Y."/>
            <person name="Lv Z."/>
            <person name="Lu X."/>
            <person name="Zhang F."/>
            <person name="Jiang W."/>
            <person name="Ma Y."/>
            <person name="Chen M."/>
            <person name="Hao X."/>
            <person name="Li L."/>
            <person name="Tang Y."/>
            <person name="Lv G."/>
            <person name="Zhou Y."/>
            <person name="Sun X."/>
            <person name="Brodelius P.E."/>
            <person name="Rose J.K.C."/>
            <person name="Tang K."/>
        </authorList>
    </citation>
    <scope>NUCLEOTIDE SEQUENCE [LARGE SCALE GENOMIC DNA]</scope>
    <source>
        <strain evidence="2">cv. Huhao1</strain>
        <tissue evidence="1">Leaf</tissue>
    </source>
</reference>
<evidence type="ECO:0000313" key="1">
    <source>
        <dbReference type="EMBL" id="PWA47099.1"/>
    </source>
</evidence>
<sequence>MVNPCEKAKFFSGSCQMICNVFSSSTKWWSVLLDYINELTLKSLCATRWESHVESVKAMKTQLSQTKEALNKLAKVSDDGKLCKDALPLVNVSNKLQSNDMLIDVAINFFWKDWLVILKIREKSGFENAIFDAEQIAEITRVEPEFPVKCATCRKKTF</sequence>
<dbReference type="Proteomes" id="UP000245207">
    <property type="component" value="Unassembled WGS sequence"/>
</dbReference>
<gene>
    <name evidence="1" type="ORF">CTI12_AA502270</name>
</gene>
<dbReference type="STRING" id="35608.A0A2U1LDM4"/>
<protein>
    <submittedName>
        <fullName evidence="1">Zinc finger MYM-type protein 1</fullName>
    </submittedName>
</protein>
<evidence type="ECO:0000313" key="2">
    <source>
        <dbReference type="Proteomes" id="UP000245207"/>
    </source>
</evidence>
<keyword evidence="2" id="KW-1185">Reference proteome</keyword>
<dbReference type="AlphaFoldDB" id="A0A2U1LDM4"/>
<name>A0A2U1LDM4_ARTAN</name>
<comment type="caution">
    <text evidence="1">The sequence shown here is derived from an EMBL/GenBank/DDBJ whole genome shotgun (WGS) entry which is preliminary data.</text>
</comment>